<dbReference type="NCBIfam" id="NF009589">
    <property type="entry name" value="PRK13030.1"/>
    <property type="match status" value="1"/>
</dbReference>
<dbReference type="GO" id="GO:0045333">
    <property type="term" value="P:cellular respiration"/>
    <property type="evidence" value="ECO:0007669"/>
    <property type="project" value="UniProtKB-ARBA"/>
</dbReference>
<dbReference type="CDD" id="cd02008">
    <property type="entry name" value="TPP_IOR_alpha"/>
    <property type="match status" value="1"/>
</dbReference>
<keyword evidence="3" id="KW-0249">Electron transport</keyword>
<dbReference type="GO" id="GO:0006082">
    <property type="term" value="P:organic acid metabolic process"/>
    <property type="evidence" value="ECO:0007669"/>
    <property type="project" value="UniProtKB-ARBA"/>
</dbReference>
<dbReference type="PANTHER" id="PTHR48084">
    <property type="entry name" value="2-OXOGLUTARATE OXIDOREDUCTASE SUBUNIT KORB-RELATED"/>
    <property type="match status" value="1"/>
</dbReference>
<dbReference type="InterPro" id="IPR002869">
    <property type="entry name" value="Pyrv_flavodox_OxRed_cen"/>
</dbReference>
<dbReference type="Gene3D" id="3.40.50.970">
    <property type="match status" value="1"/>
</dbReference>
<evidence type="ECO:0000256" key="6">
    <source>
        <dbReference type="ARBA" id="ARBA00023014"/>
    </source>
</evidence>
<protein>
    <submittedName>
        <fullName evidence="10">Indolepyruvate ferredoxin oxidoreductase</fullName>
        <ecNumber evidence="10">1.2.7.8</ecNumber>
    </submittedName>
</protein>
<name>A0A075H7Z3_9ARCH</name>
<dbReference type="InterPro" id="IPR002880">
    <property type="entry name" value="Pyrv_Fd/Flavodoxin_OxRdtase_N"/>
</dbReference>
<accession>A0A075H7Z3</accession>
<dbReference type="InterPro" id="IPR051457">
    <property type="entry name" value="2-oxoacid:Fd_oxidoreductase"/>
</dbReference>
<dbReference type="PANTHER" id="PTHR48084:SF3">
    <property type="entry name" value="SUBUNIT OF PYRUVATE:FLAVODOXIN OXIDOREDUCTASE"/>
    <property type="match status" value="1"/>
</dbReference>
<dbReference type="InterPro" id="IPR009014">
    <property type="entry name" value="Transketo_C/PFOR_II"/>
</dbReference>
<evidence type="ECO:0000256" key="1">
    <source>
        <dbReference type="ARBA" id="ARBA00022448"/>
    </source>
</evidence>
<dbReference type="GO" id="GO:0030976">
    <property type="term" value="F:thiamine pyrophosphate binding"/>
    <property type="evidence" value="ECO:0007669"/>
    <property type="project" value="InterPro"/>
</dbReference>
<sequence>MSASLRGVRKLRDIQDVDERYRLDEGSIYLTGLQALVKLLLLQSRRDREAGLKTAGFVSGYRGSPLGGLDQELWRARDFLECAPIHFQPGVNEELAATAIWGTQQLNLFPGARYDGIFGLWYGKGPGVDRSGDAFKHANAAGVSKYGGVLVVAGDDHVCKSSTLPHQSEYSFIDAMIPVLNPADVQDELWLGLMGYGLSRFSGCWVGLKMTEENADSSQTIKAPQGLEIIEPDFDIPEGGLHIRWPDSPNEQEYRLQRHKIYAALAFARVNELNRLIIDSPRPRLGIISTGKAYLDVLQALKDLGIDQQRASEIGIKLFKIGMSWPLEPEGIRSFATGLEEVLVVEEKRTVIEDQLKKQLYNWATDSRPVIIGQFDEQGEWILPSTGELTPGSIAKVIAGRLSRFYSSPDIDARLHFLEQQERFLEESQCAETRLPHFCSGCPHNTSTRVPEGSRAIAGIGCHFMSSWMDRDTGTFTQMGGEGATWLGQAPFTEVPHVFQNIGDGTYAHSGLLAIRAAVAAGVNITYKILYNDAVAMTGGQPAEGGFSVSQIAQQLTAEGVGRVVVVTDQPGKYTEQTKFPVGVTVHHRRELDTLQKELREHSGVSALIYDQTCAAELRRRRKRGEVEDPDRWVMINPLVCEGCGDCNAVSNCLSVIPLETEFGRKRTINQSACNKDFSCIEGFCPSFVTLEGVRREKPNLSEVWEALPSIAEPRIVRGSPYNVLISGIGGTGVSTAGAILGMAAHLEHRCVMGMNQTGLAQKFGSVFSHIRIADTQKDLHSARIPAGEADLLLGADLIVAASHESLSKISSNRTTSVVNTYEEMPANFIFDRDLEYPGTSMLSSLAQGCRSDAFVTIDATRLATKLLGNSIAANLFLMGVASQKGLLPVSPAAIERAIELNIIAVEQNKSAFRWGRQVVVDPGLVERSVNPDIDIVRLAKNLGEVIEQRERFLIGYQNAKYAGRYRARVERVKEVEQRIRPGSTILTNAVARSYFKLLAYKDEYEVARLYVNTDFLNKVQSEFVGKARLKFHLSPPLFARVDPETGRPRKYEFGGWVLLLFRLLASMRFLRGTPLDLFGYSRERRADKQLIVSYEELLLRFLEELDETRFDLAVELARLPESIRGYGPVKNAAMHSIGALEKELLEAWPRSQ</sequence>
<dbReference type="Gene3D" id="3.40.920.10">
    <property type="entry name" value="Pyruvate-ferredoxin oxidoreductase, PFOR, domain III"/>
    <property type="match status" value="1"/>
</dbReference>
<dbReference type="GO" id="GO:0043805">
    <property type="term" value="F:indolepyruvate ferredoxin oxidoreductase activity"/>
    <property type="evidence" value="ECO:0007669"/>
    <property type="project" value="UniProtKB-EC"/>
</dbReference>
<evidence type="ECO:0000259" key="7">
    <source>
        <dbReference type="Pfam" id="PF01558"/>
    </source>
</evidence>
<dbReference type="GO" id="GO:0044272">
    <property type="term" value="P:sulfur compound biosynthetic process"/>
    <property type="evidence" value="ECO:0007669"/>
    <property type="project" value="UniProtKB-ARBA"/>
</dbReference>
<evidence type="ECO:0000256" key="3">
    <source>
        <dbReference type="ARBA" id="ARBA00022982"/>
    </source>
</evidence>
<evidence type="ECO:0000313" key="10">
    <source>
        <dbReference type="EMBL" id="AIF12164.1"/>
    </source>
</evidence>
<evidence type="ECO:0000256" key="2">
    <source>
        <dbReference type="ARBA" id="ARBA00022485"/>
    </source>
</evidence>
<dbReference type="Pfam" id="PF02775">
    <property type="entry name" value="TPP_enzyme_C"/>
    <property type="match status" value="1"/>
</dbReference>
<feature type="domain" description="Thiamine pyrophosphate enzyme TPP-binding" evidence="8">
    <location>
        <begin position="460"/>
        <end position="605"/>
    </location>
</feature>
<evidence type="ECO:0000256" key="4">
    <source>
        <dbReference type="ARBA" id="ARBA00023002"/>
    </source>
</evidence>
<dbReference type="AlphaFoldDB" id="A0A075H7Z3"/>
<feature type="domain" description="Pyruvate/ketoisovalerate oxidoreductase catalytic" evidence="7">
    <location>
        <begin position="730"/>
        <end position="917"/>
    </location>
</feature>
<dbReference type="InterPro" id="IPR019752">
    <property type="entry name" value="Pyrv/ketoisovalerate_OxRed_cat"/>
</dbReference>
<keyword evidence="6" id="KW-0411">Iron-sulfur</keyword>
<dbReference type="SUPFAM" id="SSF52922">
    <property type="entry name" value="TK C-terminal domain-like"/>
    <property type="match status" value="1"/>
</dbReference>
<dbReference type="SUPFAM" id="SSF53323">
    <property type="entry name" value="Pyruvate-ferredoxin oxidoreductase, PFOR, domain III"/>
    <property type="match status" value="1"/>
</dbReference>
<evidence type="ECO:0000256" key="5">
    <source>
        <dbReference type="ARBA" id="ARBA00023004"/>
    </source>
</evidence>
<keyword evidence="2" id="KW-0479">Metal-binding</keyword>
<evidence type="ECO:0000259" key="9">
    <source>
        <dbReference type="Pfam" id="PF20169"/>
    </source>
</evidence>
<evidence type="ECO:0000259" key="8">
    <source>
        <dbReference type="Pfam" id="PF02775"/>
    </source>
</evidence>
<keyword evidence="5" id="KW-0408">Iron</keyword>
<dbReference type="SUPFAM" id="SSF52518">
    <property type="entry name" value="Thiamin diphosphate-binding fold (THDP-binding)"/>
    <property type="match status" value="2"/>
</dbReference>
<dbReference type="EMBL" id="KF900938">
    <property type="protein sequence ID" value="AIF12164.1"/>
    <property type="molecule type" value="Genomic_DNA"/>
</dbReference>
<keyword evidence="10" id="KW-0670">Pyruvate</keyword>
<dbReference type="InterPro" id="IPR046667">
    <property type="entry name" value="DUF6537"/>
</dbReference>
<dbReference type="Pfam" id="PF20169">
    <property type="entry name" value="DUF6537"/>
    <property type="match status" value="1"/>
</dbReference>
<dbReference type="GO" id="GO:0051539">
    <property type="term" value="F:4 iron, 4 sulfur cluster binding"/>
    <property type="evidence" value="ECO:0007669"/>
    <property type="project" value="UniProtKB-KW"/>
</dbReference>
<dbReference type="NCBIfam" id="NF009588">
    <property type="entry name" value="PRK13029.1"/>
    <property type="match status" value="1"/>
</dbReference>
<dbReference type="InterPro" id="IPR029061">
    <property type="entry name" value="THDP-binding"/>
</dbReference>
<organism evidence="10">
    <name type="scientific">uncultured marine thaumarchaeote KM3_54_G03</name>
    <dbReference type="NCBI Taxonomy" id="1456192"/>
    <lineage>
        <taxon>Archaea</taxon>
        <taxon>Nitrososphaerota</taxon>
        <taxon>environmental samples</taxon>
    </lineage>
</organism>
<dbReference type="CDD" id="cd07034">
    <property type="entry name" value="TPP_PYR_PFOR_IOR-alpha_like"/>
    <property type="match status" value="1"/>
</dbReference>
<keyword evidence="4 10" id="KW-0560">Oxidoreductase</keyword>
<dbReference type="Pfam" id="PF01558">
    <property type="entry name" value="POR"/>
    <property type="match status" value="1"/>
</dbReference>
<dbReference type="InterPro" id="IPR011766">
    <property type="entry name" value="TPP_enzyme_TPP-bd"/>
</dbReference>
<keyword evidence="2" id="KW-0004">4Fe-4S</keyword>
<dbReference type="EC" id="1.2.7.8" evidence="10"/>
<feature type="domain" description="DUF6537" evidence="9">
    <location>
        <begin position="944"/>
        <end position="1137"/>
    </location>
</feature>
<reference evidence="10" key="1">
    <citation type="journal article" date="2014" name="Genome Biol. Evol.">
        <title>Pangenome evidence for extensive interdomain horizontal transfer affecting lineage core and shell genes in uncultured planktonic thaumarchaeota and euryarchaeota.</title>
        <authorList>
            <person name="Deschamps P."/>
            <person name="Zivanovic Y."/>
            <person name="Moreira D."/>
            <person name="Rodriguez-Valera F."/>
            <person name="Lopez-Garcia P."/>
        </authorList>
    </citation>
    <scope>NUCLEOTIDE SEQUENCE</scope>
</reference>
<keyword evidence="1" id="KW-0813">Transport</keyword>
<proteinExistence type="predicted"/>